<dbReference type="RefSeq" id="WP_246016089.1">
    <property type="nucleotide sequence ID" value="NZ_CP144375.1"/>
</dbReference>
<reference evidence="1 2" key="1">
    <citation type="submission" date="2018-08" db="EMBL/GenBank/DDBJ databases">
        <title>Genomic Encyclopedia of Archaeal and Bacterial Type Strains, Phase II (KMG-II): from individual species to whole genera.</title>
        <authorList>
            <person name="Goeker M."/>
        </authorList>
    </citation>
    <scope>NUCLEOTIDE SEQUENCE [LARGE SCALE GENOMIC DNA]</scope>
    <source>
        <strain evidence="1 2">DSM 45791</strain>
    </source>
</reference>
<dbReference type="Proteomes" id="UP000256269">
    <property type="component" value="Unassembled WGS sequence"/>
</dbReference>
<keyword evidence="2" id="KW-1185">Reference proteome</keyword>
<dbReference type="EMBL" id="QUNO01000017">
    <property type="protein sequence ID" value="REH35777.1"/>
    <property type="molecule type" value="Genomic_DNA"/>
</dbReference>
<proteinExistence type="predicted"/>
<organism evidence="1 2">
    <name type="scientific">Kutzneria buriramensis</name>
    <dbReference type="NCBI Taxonomy" id="1045776"/>
    <lineage>
        <taxon>Bacteria</taxon>
        <taxon>Bacillati</taxon>
        <taxon>Actinomycetota</taxon>
        <taxon>Actinomycetes</taxon>
        <taxon>Pseudonocardiales</taxon>
        <taxon>Pseudonocardiaceae</taxon>
        <taxon>Kutzneria</taxon>
    </lineage>
</organism>
<comment type="caution">
    <text evidence="1">The sequence shown here is derived from an EMBL/GenBank/DDBJ whole genome shotgun (WGS) entry which is preliminary data.</text>
</comment>
<evidence type="ECO:0000313" key="1">
    <source>
        <dbReference type="EMBL" id="REH35777.1"/>
    </source>
</evidence>
<name>A0A3E0H031_9PSEU</name>
<evidence type="ECO:0000313" key="2">
    <source>
        <dbReference type="Proteomes" id="UP000256269"/>
    </source>
</evidence>
<dbReference type="AlphaFoldDB" id="A0A3E0H031"/>
<evidence type="ECO:0008006" key="3">
    <source>
        <dbReference type="Google" id="ProtNLM"/>
    </source>
</evidence>
<gene>
    <name evidence="1" type="ORF">BCF44_117165</name>
</gene>
<protein>
    <recommendedName>
        <fullName evidence="3">Integrase-like protein</fullName>
    </recommendedName>
</protein>
<sequence>MVLRLLYLIFLRLVGLLVLLGRSSASKDVELLVLRHEVAVLRRSNAKPRLDWADRAVVAALVRLLPTGLRPHRLVTPATILRWHRRLVSAKWT</sequence>
<accession>A0A3E0H031</accession>